<dbReference type="PANTHER" id="PTHR43036:SF2">
    <property type="entry name" value="OS04G0481300 PROTEIN"/>
    <property type="match status" value="1"/>
</dbReference>
<evidence type="ECO:0000313" key="4">
    <source>
        <dbReference type="EMBL" id="CAD9493453.1"/>
    </source>
</evidence>
<keyword evidence="2" id="KW-0732">Signal</keyword>
<feature type="chain" id="PRO_5031520133" description="Methyltransferase type 11 domain-containing protein" evidence="2">
    <location>
        <begin position="18"/>
        <end position="317"/>
    </location>
</feature>
<dbReference type="Pfam" id="PF08241">
    <property type="entry name" value="Methyltransf_11"/>
    <property type="match status" value="1"/>
</dbReference>
<dbReference type="PANTHER" id="PTHR43036">
    <property type="entry name" value="OSJNBB0011N17.9 PROTEIN"/>
    <property type="match status" value="1"/>
</dbReference>
<proteinExistence type="predicted"/>
<evidence type="ECO:0000256" key="1">
    <source>
        <dbReference type="SAM" id="MobiDB-lite"/>
    </source>
</evidence>
<reference evidence="4" key="1">
    <citation type="submission" date="2021-01" db="EMBL/GenBank/DDBJ databases">
        <authorList>
            <person name="Corre E."/>
            <person name="Pelletier E."/>
            <person name="Niang G."/>
            <person name="Scheremetjew M."/>
            <person name="Finn R."/>
            <person name="Kale V."/>
            <person name="Holt S."/>
            <person name="Cochrane G."/>
            <person name="Meng A."/>
            <person name="Brown T."/>
            <person name="Cohen L."/>
        </authorList>
    </citation>
    <scope>NUCLEOTIDE SEQUENCE</scope>
    <source>
        <strain evidence="4">CCMP826</strain>
    </source>
</reference>
<dbReference type="GO" id="GO:0008757">
    <property type="term" value="F:S-adenosylmethionine-dependent methyltransferase activity"/>
    <property type="evidence" value="ECO:0007669"/>
    <property type="project" value="InterPro"/>
</dbReference>
<feature type="domain" description="Methyltransferase type 11" evidence="3">
    <location>
        <begin position="149"/>
        <end position="221"/>
    </location>
</feature>
<protein>
    <recommendedName>
        <fullName evidence="3">Methyltransferase type 11 domain-containing protein</fullName>
    </recommendedName>
</protein>
<evidence type="ECO:0000256" key="2">
    <source>
        <dbReference type="SAM" id="SignalP"/>
    </source>
</evidence>
<feature type="region of interest" description="Disordered" evidence="1">
    <location>
        <begin position="30"/>
        <end position="49"/>
    </location>
</feature>
<name>A0A7S2HL05_9STRA</name>
<sequence length="317" mass="35697">MRVALLAALSLLQDVHSFAPPQATFSIKTQTPFHDRYPQPQRRRRQQAQSLSMASRSICTFEQSDFALPIGEWPYTEADLNRLDNTDDSQFYDEPRFVTHIDDRAIESLTAYYQDEMSSFSKKKKVDVLDLCSSWISHLPTDKGSVNLGRVVGVGMNEKELKANTQLTEYYVQDLNNQPNLSQFEDESFDVVCNVVSVDYLTQPLDIFKEVHRVLRPGGVSLVSFSNRCFPTKAVAMWLQADDIGRLTIVGSYYHYSAEWESIEALDIKLPRMETPKRPGFGDIMANPSAAFAWASTATAVAKANSGDPMFVVKGVK</sequence>
<dbReference type="AlphaFoldDB" id="A0A7S2HL05"/>
<dbReference type="InterPro" id="IPR013216">
    <property type="entry name" value="Methyltransf_11"/>
</dbReference>
<dbReference type="CDD" id="cd02440">
    <property type="entry name" value="AdoMet_MTases"/>
    <property type="match status" value="1"/>
</dbReference>
<evidence type="ECO:0000259" key="3">
    <source>
        <dbReference type="Pfam" id="PF08241"/>
    </source>
</evidence>
<organism evidence="4">
    <name type="scientific">Helicotheca tamesis</name>
    <dbReference type="NCBI Taxonomy" id="374047"/>
    <lineage>
        <taxon>Eukaryota</taxon>
        <taxon>Sar</taxon>
        <taxon>Stramenopiles</taxon>
        <taxon>Ochrophyta</taxon>
        <taxon>Bacillariophyta</taxon>
        <taxon>Mediophyceae</taxon>
        <taxon>Lithodesmiophycidae</taxon>
        <taxon>Lithodesmiales</taxon>
        <taxon>Lithodesmiaceae</taxon>
        <taxon>Helicotheca</taxon>
    </lineage>
</organism>
<dbReference type="SUPFAM" id="SSF53335">
    <property type="entry name" value="S-adenosyl-L-methionine-dependent methyltransferases"/>
    <property type="match status" value="1"/>
</dbReference>
<dbReference type="EMBL" id="HBGV01009917">
    <property type="protein sequence ID" value="CAD9493453.1"/>
    <property type="molecule type" value="Transcribed_RNA"/>
</dbReference>
<dbReference type="Gene3D" id="3.40.50.150">
    <property type="entry name" value="Vaccinia Virus protein VP39"/>
    <property type="match status" value="1"/>
</dbReference>
<gene>
    <name evidence="4" type="ORF">HTAM1171_LOCUS6147</name>
</gene>
<dbReference type="InterPro" id="IPR029063">
    <property type="entry name" value="SAM-dependent_MTases_sf"/>
</dbReference>
<feature type="signal peptide" evidence="2">
    <location>
        <begin position="1"/>
        <end position="17"/>
    </location>
</feature>
<accession>A0A7S2HL05</accession>